<organism evidence="1 2">
    <name type="scientific">Seminavis robusta</name>
    <dbReference type="NCBI Taxonomy" id="568900"/>
    <lineage>
        <taxon>Eukaryota</taxon>
        <taxon>Sar</taxon>
        <taxon>Stramenopiles</taxon>
        <taxon>Ochrophyta</taxon>
        <taxon>Bacillariophyta</taxon>
        <taxon>Bacillariophyceae</taxon>
        <taxon>Bacillariophycidae</taxon>
        <taxon>Naviculales</taxon>
        <taxon>Naviculaceae</taxon>
        <taxon>Seminavis</taxon>
    </lineage>
</organism>
<dbReference type="Gene3D" id="3.40.50.150">
    <property type="entry name" value="Vaccinia Virus protein VP39"/>
    <property type="match status" value="1"/>
</dbReference>
<dbReference type="InterPro" id="IPR029063">
    <property type="entry name" value="SAM-dependent_MTases_sf"/>
</dbReference>
<evidence type="ECO:0000313" key="1">
    <source>
        <dbReference type="EMBL" id="CAB9516217.1"/>
    </source>
</evidence>
<proteinExistence type="predicted"/>
<accession>A0A9N8E7K3</accession>
<dbReference type="OrthoDB" id="2013972at2759"/>
<dbReference type="CDD" id="cd02440">
    <property type="entry name" value="AdoMet_MTases"/>
    <property type="match status" value="1"/>
</dbReference>
<reference evidence="1" key="1">
    <citation type="submission" date="2020-06" db="EMBL/GenBank/DDBJ databases">
        <authorList>
            <consortium name="Plant Systems Biology data submission"/>
        </authorList>
    </citation>
    <scope>NUCLEOTIDE SEQUENCE</scope>
    <source>
        <strain evidence="1">D6</strain>
    </source>
</reference>
<comment type="caution">
    <text evidence="1">The sequence shown here is derived from an EMBL/GenBank/DDBJ whole genome shotgun (WGS) entry which is preliminary data.</text>
</comment>
<dbReference type="EMBL" id="CAICTM010000767">
    <property type="protein sequence ID" value="CAB9516217.1"/>
    <property type="molecule type" value="Genomic_DNA"/>
</dbReference>
<evidence type="ECO:0000313" key="2">
    <source>
        <dbReference type="Proteomes" id="UP001153069"/>
    </source>
</evidence>
<dbReference type="SUPFAM" id="SSF53335">
    <property type="entry name" value="S-adenosyl-L-methionine-dependent methyltransferases"/>
    <property type="match status" value="1"/>
</dbReference>
<sequence>MSNSALLYRLSVQHAHPLGPWQAILGAVTRHHTKWELSSVTNNNNNEAKVGAVFRVLDLASGPRGEPGTTIAHALPLALVHCTDSCALAVADIPVVALPVTTLVAVLPPAVDDDDDDDEQPDDLSILITPPPKNLTKSVQDLTNLSSYKSNTINAIVCCYGYGLSKRIYTSALQEAHRVLAPGGILAIATWQESAIAYRSGPEMSSGRGGVFRGLLGGGGDFSFFSQRVFLSGWRPSFCTSSEEEWFLPPIVEPLQDIELSAEGELEALLQTAGFVDDSQSSGQEEGGPVVDAAVITTRGMGYPYDLGDTPLDQFDMGTILIREELEELGSLRQEGSVNAGGWSSLAEEGFWRNIRKYIDTPETTTTSANSGNRNPMLLKDNIFKLTVATKSYVVSAS</sequence>
<keyword evidence="2" id="KW-1185">Reference proteome</keyword>
<gene>
    <name evidence="1" type="ORF">SEMRO_768_G199640.1</name>
</gene>
<protein>
    <submittedName>
        <fullName evidence="1">Uncharacterized protein</fullName>
    </submittedName>
</protein>
<name>A0A9N8E7K3_9STRA</name>
<dbReference type="Proteomes" id="UP001153069">
    <property type="component" value="Unassembled WGS sequence"/>
</dbReference>
<dbReference type="AlphaFoldDB" id="A0A9N8E7K3"/>